<evidence type="ECO:0000313" key="10">
    <source>
        <dbReference type="EMBL" id="KGP72305.1"/>
    </source>
</evidence>
<dbReference type="InterPro" id="IPR005171">
    <property type="entry name" value="Cyt_c_oxidase_su4_prok"/>
</dbReference>
<evidence type="ECO:0000256" key="9">
    <source>
        <dbReference type="RuleBase" id="RU367153"/>
    </source>
</evidence>
<comment type="subcellular location">
    <subcellularLocation>
        <location evidence="2 9">Cell membrane</location>
        <topology evidence="2 9">Multi-pass membrane protein</topology>
    </subcellularLocation>
</comment>
<comment type="caution">
    <text evidence="10">The sequence shown here is derived from an EMBL/GenBank/DDBJ whole genome shotgun (WGS) entry which is preliminary data.</text>
</comment>
<dbReference type="GO" id="GO:0005886">
    <property type="term" value="C:plasma membrane"/>
    <property type="evidence" value="ECO:0007669"/>
    <property type="project" value="UniProtKB-SubCell"/>
</dbReference>
<evidence type="ECO:0000256" key="7">
    <source>
        <dbReference type="ARBA" id="ARBA00023002"/>
    </source>
</evidence>
<feature type="transmembrane region" description="Helical" evidence="9">
    <location>
        <begin position="72"/>
        <end position="93"/>
    </location>
</feature>
<comment type="catalytic activity">
    <reaction evidence="1 9">
        <text>2 a quinol + O2 = 2 a quinone + 2 H2O</text>
        <dbReference type="Rhea" id="RHEA:55376"/>
        <dbReference type="ChEBI" id="CHEBI:15377"/>
        <dbReference type="ChEBI" id="CHEBI:15379"/>
        <dbReference type="ChEBI" id="CHEBI:24646"/>
        <dbReference type="ChEBI" id="CHEBI:132124"/>
    </reaction>
</comment>
<dbReference type="PANTHER" id="PTHR36835">
    <property type="entry name" value="CYTOCHROME BO(3) UBIQUINOL OXIDASE SUBUNIT 4"/>
    <property type="match status" value="1"/>
</dbReference>
<dbReference type="InterPro" id="IPR014250">
    <property type="entry name" value="QoxD"/>
</dbReference>
<dbReference type="eggNOG" id="COG3125">
    <property type="taxonomic scope" value="Bacteria"/>
</dbReference>
<dbReference type="Proteomes" id="UP000030147">
    <property type="component" value="Unassembled WGS sequence"/>
</dbReference>
<evidence type="ECO:0000256" key="3">
    <source>
        <dbReference type="ARBA" id="ARBA00008079"/>
    </source>
</evidence>
<evidence type="ECO:0000256" key="5">
    <source>
        <dbReference type="ARBA" id="ARBA00022692"/>
    </source>
</evidence>
<keyword evidence="7 9" id="KW-0560">Oxidoreductase</keyword>
<feature type="transmembrane region" description="Helical" evidence="9">
    <location>
        <begin position="12"/>
        <end position="32"/>
    </location>
</feature>
<dbReference type="NCBIfam" id="TIGR02901">
    <property type="entry name" value="QoxD"/>
    <property type="match status" value="1"/>
</dbReference>
<protein>
    <recommendedName>
        <fullName evidence="9">Quinol oxidase subunit 4</fullName>
        <ecNumber evidence="9">1.10.3.-</ecNumber>
    </recommendedName>
</protein>
<comment type="function">
    <text evidence="9">Catalyzes quinol oxidation with the concomitant reduction of oxygen to water.</text>
</comment>
<evidence type="ECO:0000256" key="1">
    <source>
        <dbReference type="ARBA" id="ARBA00000725"/>
    </source>
</evidence>
<keyword evidence="5 9" id="KW-0812">Transmembrane</keyword>
<evidence type="ECO:0000256" key="6">
    <source>
        <dbReference type="ARBA" id="ARBA00022989"/>
    </source>
</evidence>
<dbReference type="GO" id="GO:0015078">
    <property type="term" value="F:proton transmembrane transporter activity"/>
    <property type="evidence" value="ECO:0007669"/>
    <property type="project" value="TreeGrafter"/>
</dbReference>
<name>A0A0A2TSU5_9BACI</name>
<evidence type="ECO:0000313" key="11">
    <source>
        <dbReference type="Proteomes" id="UP000030147"/>
    </source>
</evidence>
<evidence type="ECO:0000256" key="4">
    <source>
        <dbReference type="ARBA" id="ARBA00022475"/>
    </source>
</evidence>
<dbReference type="STRING" id="1385514.N782_13240"/>
<dbReference type="InterPro" id="IPR050968">
    <property type="entry name" value="Cytochrome_c_oxidase_bac_sub4"/>
</dbReference>
<organism evidence="10 11">
    <name type="scientific">Pontibacillus yanchengensis Y32</name>
    <dbReference type="NCBI Taxonomy" id="1385514"/>
    <lineage>
        <taxon>Bacteria</taxon>
        <taxon>Bacillati</taxon>
        <taxon>Bacillota</taxon>
        <taxon>Bacilli</taxon>
        <taxon>Bacillales</taxon>
        <taxon>Bacillaceae</taxon>
        <taxon>Pontibacillus</taxon>
    </lineage>
</organism>
<evidence type="ECO:0000256" key="2">
    <source>
        <dbReference type="ARBA" id="ARBA00004651"/>
    </source>
</evidence>
<keyword evidence="4 9" id="KW-1003">Cell membrane</keyword>
<sequence>MTQNSHSNFPWNHVIGFILSIALTLLSVWIALYTSLSITAIIWIIVSLAIIQAGIQLFMFMHIREGEGGAQVFTMVYSAIIGVIIVAGTIWVINSMMHSMSM</sequence>
<dbReference type="GO" id="GO:0042773">
    <property type="term" value="P:ATP synthesis coupled electron transport"/>
    <property type="evidence" value="ECO:0007669"/>
    <property type="project" value="UniProtKB-UniRule"/>
</dbReference>
<gene>
    <name evidence="10" type="ORF">N782_13240</name>
</gene>
<feature type="transmembrane region" description="Helical" evidence="9">
    <location>
        <begin position="38"/>
        <end position="60"/>
    </location>
</feature>
<dbReference type="EMBL" id="AVBF01000033">
    <property type="protein sequence ID" value="KGP72305.1"/>
    <property type="molecule type" value="Genomic_DNA"/>
</dbReference>
<proteinExistence type="inferred from homology"/>
<dbReference type="RefSeq" id="WP_036820395.1">
    <property type="nucleotide sequence ID" value="NZ_AVBF01000033.1"/>
</dbReference>
<dbReference type="GO" id="GO:0016682">
    <property type="term" value="F:oxidoreductase activity, acting on diphenols and related substances as donors, oxygen as acceptor"/>
    <property type="evidence" value="ECO:0007669"/>
    <property type="project" value="UniProtKB-UniRule"/>
</dbReference>
<dbReference type="GO" id="GO:0015990">
    <property type="term" value="P:electron transport coupled proton transport"/>
    <property type="evidence" value="ECO:0007669"/>
    <property type="project" value="TreeGrafter"/>
</dbReference>
<accession>A0A0A2TSU5</accession>
<comment type="similarity">
    <text evidence="3 9">Belongs to the cytochrome c oxidase bacterial subunit 4 family.</text>
</comment>
<dbReference type="PANTHER" id="PTHR36835:SF1">
    <property type="entry name" value="CYTOCHROME BO(3) UBIQUINOL OXIDASE SUBUNIT 4"/>
    <property type="match status" value="1"/>
</dbReference>
<dbReference type="GO" id="GO:0009486">
    <property type="term" value="F:cytochrome bo3 ubiquinol oxidase activity"/>
    <property type="evidence" value="ECO:0007669"/>
    <property type="project" value="TreeGrafter"/>
</dbReference>
<dbReference type="Pfam" id="PF03626">
    <property type="entry name" value="COX4_pro"/>
    <property type="match status" value="1"/>
</dbReference>
<dbReference type="GO" id="GO:0019646">
    <property type="term" value="P:aerobic electron transport chain"/>
    <property type="evidence" value="ECO:0007669"/>
    <property type="project" value="TreeGrafter"/>
</dbReference>
<dbReference type="GO" id="GO:0009319">
    <property type="term" value="C:cytochrome o ubiquinol oxidase complex"/>
    <property type="evidence" value="ECO:0007669"/>
    <property type="project" value="TreeGrafter"/>
</dbReference>
<keyword evidence="11" id="KW-1185">Reference proteome</keyword>
<keyword evidence="6 9" id="KW-1133">Transmembrane helix</keyword>
<evidence type="ECO:0000256" key="8">
    <source>
        <dbReference type="ARBA" id="ARBA00023136"/>
    </source>
</evidence>
<dbReference type="OrthoDB" id="2361460at2"/>
<dbReference type="EC" id="1.10.3.-" evidence="9"/>
<keyword evidence="8 9" id="KW-0472">Membrane</keyword>
<dbReference type="AlphaFoldDB" id="A0A0A2TSU5"/>
<reference evidence="10 11" key="1">
    <citation type="journal article" date="2015" name="Stand. Genomic Sci.">
        <title>High quality draft genome sequence of the moderately halophilic bacterium Pontibacillus yanchengensis Y32(T) and comparison among Pontibacillus genomes.</title>
        <authorList>
            <person name="Huang J."/>
            <person name="Qiao Z.X."/>
            <person name="Tang J.W."/>
            <person name="Wang G."/>
        </authorList>
    </citation>
    <scope>NUCLEOTIDE SEQUENCE [LARGE SCALE GENOMIC DNA]</scope>
    <source>
        <strain evidence="10 11">Y32</strain>
    </source>
</reference>